<dbReference type="PROSITE" id="PS50250">
    <property type="entry name" value="PCI"/>
    <property type="match status" value="1"/>
</dbReference>
<dbReference type="GO" id="GO:0005634">
    <property type="term" value="C:nucleus"/>
    <property type="evidence" value="ECO:0007669"/>
    <property type="project" value="TreeGrafter"/>
</dbReference>
<evidence type="ECO:0000313" key="3">
    <source>
        <dbReference type="EMBL" id="ONH65213.1"/>
    </source>
</evidence>
<dbReference type="Proteomes" id="UP000189513">
    <property type="component" value="Unassembled WGS sequence"/>
</dbReference>
<feature type="compositionally biased region" description="Polar residues" evidence="1">
    <location>
        <begin position="99"/>
        <end position="113"/>
    </location>
</feature>
<protein>
    <submittedName>
        <fullName evidence="3">Protein THP3</fullName>
    </submittedName>
</protein>
<feature type="region of interest" description="Disordered" evidence="1">
    <location>
        <begin position="63"/>
        <end position="113"/>
    </location>
</feature>
<dbReference type="Gene3D" id="1.25.40.990">
    <property type="match status" value="1"/>
</dbReference>
<name>A0A1V2L016_CYBFA</name>
<dbReference type="InterPro" id="IPR000717">
    <property type="entry name" value="PCI_dom"/>
</dbReference>
<dbReference type="STRING" id="36022.A0A1V2L016"/>
<dbReference type="EMBL" id="MPUK01000012">
    <property type="protein sequence ID" value="ONH65213.1"/>
    <property type="molecule type" value="Genomic_DNA"/>
</dbReference>
<evidence type="ECO:0000256" key="1">
    <source>
        <dbReference type="SAM" id="MobiDB-lite"/>
    </source>
</evidence>
<accession>A0A1V2L016</accession>
<proteinExistence type="predicted"/>
<evidence type="ECO:0000313" key="4">
    <source>
        <dbReference type="Proteomes" id="UP000189513"/>
    </source>
</evidence>
<feature type="compositionally biased region" description="Basic and acidic residues" evidence="1">
    <location>
        <begin position="78"/>
        <end position="98"/>
    </location>
</feature>
<gene>
    <name evidence="3" type="ORF">BON22_4878</name>
</gene>
<keyword evidence="4" id="KW-1185">Reference proteome</keyword>
<dbReference type="InterPro" id="IPR045107">
    <property type="entry name" value="SAC3/GANP/THP3"/>
</dbReference>
<dbReference type="PANTHER" id="PTHR12436:SF4">
    <property type="entry name" value="LEUKOCYTE RECEPTOR CLUSTER MEMBER 8"/>
    <property type="match status" value="1"/>
</dbReference>
<feature type="domain" description="PCI" evidence="2">
    <location>
        <begin position="204"/>
        <end position="386"/>
    </location>
</feature>
<dbReference type="PANTHER" id="PTHR12436">
    <property type="entry name" value="80 KDA MCM3-ASSOCIATED PROTEIN"/>
    <property type="match status" value="1"/>
</dbReference>
<dbReference type="Pfam" id="PF03399">
    <property type="entry name" value="SAC3_GANP"/>
    <property type="match status" value="1"/>
</dbReference>
<dbReference type="OMA" id="RETMNFK"/>
<evidence type="ECO:0000259" key="2">
    <source>
        <dbReference type="PROSITE" id="PS50250"/>
    </source>
</evidence>
<organism evidence="3 4">
    <name type="scientific">Cyberlindnera fabianii</name>
    <name type="common">Yeast</name>
    <name type="synonym">Hansenula fabianii</name>
    <dbReference type="NCBI Taxonomy" id="36022"/>
    <lineage>
        <taxon>Eukaryota</taxon>
        <taxon>Fungi</taxon>
        <taxon>Dikarya</taxon>
        <taxon>Ascomycota</taxon>
        <taxon>Saccharomycotina</taxon>
        <taxon>Saccharomycetes</taxon>
        <taxon>Phaffomycetales</taxon>
        <taxon>Phaffomycetaceae</taxon>
        <taxon>Cyberlindnera</taxon>
    </lineage>
</organism>
<reference evidence="4" key="1">
    <citation type="journal article" date="2017" name="Genome Announc.">
        <title>Genome sequences of Cyberlindnera fabianii 65, Pichia kudriavzevii 129, and Saccharomyces cerevisiae 131 isolated from fermented masau fruits in Zimbabwe.</title>
        <authorList>
            <person name="van Rijswijck I.M.H."/>
            <person name="Derks M.F.L."/>
            <person name="Abee T."/>
            <person name="de Ridder D."/>
            <person name="Smid E.J."/>
        </authorList>
    </citation>
    <scope>NUCLEOTIDE SEQUENCE [LARGE SCALE GENOMIC DNA]</scope>
    <source>
        <strain evidence="4">65</strain>
    </source>
</reference>
<dbReference type="InterPro" id="IPR005062">
    <property type="entry name" value="SAC3/GANP/THP3_conserved"/>
</dbReference>
<sequence length="386" mass="44988">MQTELKYLIEKANETGKIWKNDWRKQQVPSLSPNTPLELHCNLPHKTPAEKKTATGVRVLNIKRSTSTRNNDEDEMASSDRKKARAERFERELKHTEPRLSSQGPTDYTFDNNQPIKGTCQTLEKSYLRLTSAPDPAKVRPPLILREAFKRLTQRYNEDPNVKYTYVCDQFKAIRQDLTVQLIEDEFTVKVYEAHARIAIENQDLGEFNQCQTVLQKLYQHPHITNSTNKLEFMSYCLIYCLFTKNFDTITALRLKLSGKDKQNTYIAPALEIMKAKFSNNYHLLFKLYSKAKNTMKKLLDCFITNERVRALSVMCTAYKLLSLEFLLEEFHFDNENDCLTFITEKQVDKFIELKGENVYLNTANARSTVMQHLQQTKKVDIKGQV</sequence>
<dbReference type="AlphaFoldDB" id="A0A1V2L016"/>
<dbReference type="VEuPathDB" id="FungiDB:BON22_4878"/>
<comment type="caution">
    <text evidence="3">The sequence shown here is derived from an EMBL/GenBank/DDBJ whole genome shotgun (WGS) entry which is preliminary data.</text>
</comment>